<feature type="domain" description="GGDEF" evidence="3">
    <location>
        <begin position="249"/>
        <end position="386"/>
    </location>
</feature>
<keyword evidence="5" id="KW-1185">Reference proteome</keyword>
<gene>
    <name evidence="4" type="ORF">C0081_18925</name>
</gene>
<dbReference type="AlphaFoldDB" id="A0A2N5XMJ4"/>
<dbReference type="PROSITE" id="PS50883">
    <property type="entry name" value="EAL"/>
    <property type="match status" value="1"/>
</dbReference>
<name>A0A2N5XMJ4_9HYPH</name>
<dbReference type="SUPFAM" id="SSF141868">
    <property type="entry name" value="EAL domain-like"/>
    <property type="match status" value="1"/>
</dbReference>
<comment type="caution">
    <text evidence="4">The sequence shown here is derived from an EMBL/GenBank/DDBJ whole genome shotgun (WGS) entry which is preliminary data.</text>
</comment>
<dbReference type="CDD" id="cd01948">
    <property type="entry name" value="EAL"/>
    <property type="match status" value="1"/>
</dbReference>
<evidence type="ECO:0000313" key="5">
    <source>
        <dbReference type="Proteomes" id="UP000234881"/>
    </source>
</evidence>
<dbReference type="GO" id="GO:0071111">
    <property type="term" value="F:cyclic-guanylate-specific phosphodiesterase activity"/>
    <property type="evidence" value="ECO:0007669"/>
    <property type="project" value="InterPro"/>
</dbReference>
<dbReference type="SMART" id="SM00052">
    <property type="entry name" value="EAL"/>
    <property type="match status" value="1"/>
</dbReference>
<evidence type="ECO:0000259" key="3">
    <source>
        <dbReference type="PROSITE" id="PS50887"/>
    </source>
</evidence>
<evidence type="ECO:0000259" key="2">
    <source>
        <dbReference type="PROSITE" id="PS50883"/>
    </source>
</evidence>
<feature type="transmembrane region" description="Helical" evidence="1">
    <location>
        <begin position="177"/>
        <end position="194"/>
    </location>
</feature>
<dbReference type="InterPro" id="IPR029787">
    <property type="entry name" value="Nucleotide_cyclase"/>
</dbReference>
<protein>
    <submittedName>
        <fullName evidence="4">GGDEF-domain containing protein</fullName>
    </submittedName>
</protein>
<reference evidence="4 5" key="1">
    <citation type="submission" date="2018-01" db="EMBL/GenBank/DDBJ databases">
        <title>The draft genome sequence of Cohaesibacter sp. H1304.</title>
        <authorList>
            <person name="Wang N.-N."/>
            <person name="Du Z.-J."/>
        </authorList>
    </citation>
    <scope>NUCLEOTIDE SEQUENCE [LARGE SCALE GENOMIC DNA]</scope>
    <source>
        <strain evidence="4 5">H1304</strain>
    </source>
</reference>
<dbReference type="NCBIfam" id="TIGR00254">
    <property type="entry name" value="GGDEF"/>
    <property type="match status" value="1"/>
</dbReference>
<dbReference type="InterPro" id="IPR043128">
    <property type="entry name" value="Rev_trsase/Diguanyl_cyclase"/>
</dbReference>
<dbReference type="InterPro" id="IPR035919">
    <property type="entry name" value="EAL_sf"/>
</dbReference>
<keyword evidence="1" id="KW-0472">Membrane</keyword>
<proteinExistence type="predicted"/>
<dbReference type="PANTHER" id="PTHR33121">
    <property type="entry name" value="CYCLIC DI-GMP PHOSPHODIESTERASE PDEF"/>
    <property type="match status" value="1"/>
</dbReference>
<dbReference type="Gene3D" id="3.20.20.450">
    <property type="entry name" value="EAL domain"/>
    <property type="match status" value="1"/>
</dbReference>
<dbReference type="Pfam" id="PF00563">
    <property type="entry name" value="EAL"/>
    <property type="match status" value="1"/>
</dbReference>
<organism evidence="4 5">
    <name type="scientific">Cohaesibacter celericrescens</name>
    <dbReference type="NCBI Taxonomy" id="2067669"/>
    <lineage>
        <taxon>Bacteria</taxon>
        <taxon>Pseudomonadati</taxon>
        <taxon>Pseudomonadota</taxon>
        <taxon>Alphaproteobacteria</taxon>
        <taxon>Hyphomicrobiales</taxon>
        <taxon>Cohaesibacteraceae</taxon>
    </lineage>
</organism>
<feature type="transmembrane region" description="Helical" evidence="1">
    <location>
        <begin position="102"/>
        <end position="122"/>
    </location>
</feature>
<dbReference type="SUPFAM" id="SSF55073">
    <property type="entry name" value="Nucleotide cyclase"/>
    <property type="match status" value="1"/>
</dbReference>
<dbReference type="PROSITE" id="PS50887">
    <property type="entry name" value="GGDEF"/>
    <property type="match status" value="1"/>
</dbReference>
<accession>A0A2N5XMJ4</accession>
<feature type="transmembrane region" description="Helical" evidence="1">
    <location>
        <begin position="35"/>
        <end position="55"/>
    </location>
</feature>
<dbReference type="EMBL" id="PKUQ01000047">
    <property type="protein sequence ID" value="PLW75713.1"/>
    <property type="molecule type" value="Genomic_DNA"/>
</dbReference>
<dbReference type="InterPro" id="IPR001633">
    <property type="entry name" value="EAL_dom"/>
</dbReference>
<dbReference type="SMART" id="SM00267">
    <property type="entry name" value="GGDEF"/>
    <property type="match status" value="1"/>
</dbReference>
<dbReference type="CDD" id="cd01949">
    <property type="entry name" value="GGDEF"/>
    <property type="match status" value="1"/>
</dbReference>
<dbReference type="InterPro" id="IPR000160">
    <property type="entry name" value="GGDEF_dom"/>
</dbReference>
<evidence type="ECO:0000313" key="4">
    <source>
        <dbReference type="EMBL" id="PLW75713.1"/>
    </source>
</evidence>
<keyword evidence="1" id="KW-0812">Transmembrane</keyword>
<feature type="transmembrane region" description="Helical" evidence="1">
    <location>
        <begin position="128"/>
        <end position="146"/>
    </location>
</feature>
<dbReference type="InterPro" id="IPR050706">
    <property type="entry name" value="Cyclic-di-GMP_PDE-like"/>
</dbReference>
<feature type="domain" description="EAL" evidence="2">
    <location>
        <begin position="393"/>
        <end position="643"/>
    </location>
</feature>
<keyword evidence="1" id="KW-1133">Transmembrane helix</keyword>
<feature type="transmembrane region" description="Helical" evidence="1">
    <location>
        <begin position="61"/>
        <end position="81"/>
    </location>
</feature>
<dbReference type="PANTHER" id="PTHR33121:SF71">
    <property type="entry name" value="OXYGEN SENSOR PROTEIN DOSP"/>
    <property type="match status" value="1"/>
</dbReference>
<dbReference type="Pfam" id="PF00990">
    <property type="entry name" value="GGDEF"/>
    <property type="match status" value="1"/>
</dbReference>
<dbReference type="Gene3D" id="3.30.70.270">
    <property type="match status" value="1"/>
</dbReference>
<evidence type="ECO:0000256" key="1">
    <source>
        <dbReference type="SAM" id="Phobius"/>
    </source>
</evidence>
<sequence length="649" mass="72310">MGTFLNKLENLFKIDDSDPVLIRAQTKAMSRHLPLMYFILLFSSWALAYTHFGIAPDYLTLYTPCILTILSIIRAVSWWQIRPDELKVETLVRRLNSINRNAVILSIFFSSWAVLLFDYGNAYQRSHVAFYMAITVISCIFCLSYLPQAAKFVTVIVNGTFILFFVSQNIAFFSATALNVSIVCVGMLIIMHINNKNFCGMIQEQQRSLALINENEQLANIDSLTGLANRRAFHTQLEKRIRDQDISHHSLAAGIIDLDGFKPVNDLYGHQIGDKLLHAVGSRLQSLQQTRTNYCLFRLGGDEFAFIVMDVADEEGLRAFGNQLCTALKAPFKIGDLTVAVSGTVGIATRSIKDTTAAELLDQADHALYRGKRFDRGTCQLFSWDHAKGFHREAEILHTLKVADLNEEIHPVFQPIIDAKTNQVVAMEALARWQSPSLGWVPPSEFVPIAEQAGIISAITCTMFEKSLAEAVDWPANIRLSFNLSAHDISSELTILKLMAIIGRCQISPRNIDFEVTETALGEDLSQAQNMLDKLRQMGCSISLDDFGTGYSNLSRLHALPLNTIKIDRSFISKISVGSTNYKIVKSLLTFAKDMGLKSIAEGVETADELDILNALGADFVQGFYFSRPVESHAVLDVLQSLKSKSKVA</sequence>
<dbReference type="RefSeq" id="WP_101535415.1">
    <property type="nucleotide sequence ID" value="NZ_JBFHIU010000013.1"/>
</dbReference>
<dbReference type="Proteomes" id="UP000234881">
    <property type="component" value="Unassembled WGS sequence"/>
</dbReference>
<dbReference type="OrthoDB" id="9814202at2"/>